<evidence type="ECO:0000313" key="3">
    <source>
        <dbReference type="Proteomes" id="UP001431313"/>
    </source>
</evidence>
<proteinExistence type="predicted"/>
<evidence type="ECO:0000256" key="1">
    <source>
        <dbReference type="SAM" id="Phobius"/>
    </source>
</evidence>
<organism evidence="2 3">
    <name type="scientific">Streptomyces pyxinae</name>
    <dbReference type="NCBI Taxonomy" id="2970734"/>
    <lineage>
        <taxon>Bacteria</taxon>
        <taxon>Bacillati</taxon>
        <taxon>Actinomycetota</taxon>
        <taxon>Actinomycetes</taxon>
        <taxon>Kitasatosporales</taxon>
        <taxon>Streptomycetaceae</taxon>
        <taxon>Streptomyces</taxon>
    </lineage>
</organism>
<gene>
    <name evidence="2" type="ORF">NX801_06755</name>
</gene>
<keyword evidence="1" id="KW-0812">Transmembrane</keyword>
<protein>
    <recommendedName>
        <fullName evidence="4">Integral membrane protein</fullName>
    </recommendedName>
</protein>
<reference evidence="2" key="1">
    <citation type="submission" date="2022-08" db="EMBL/GenBank/DDBJ databases">
        <authorList>
            <person name="Somphong A."/>
            <person name="Phongsopitanun W."/>
        </authorList>
    </citation>
    <scope>NUCLEOTIDE SEQUENCE</scope>
    <source>
        <strain evidence="2">LP05-1</strain>
    </source>
</reference>
<comment type="caution">
    <text evidence="2">The sequence shown here is derived from an EMBL/GenBank/DDBJ whole genome shotgun (WGS) entry which is preliminary data.</text>
</comment>
<keyword evidence="3" id="KW-1185">Reference proteome</keyword>
<evidence type="ECO:0008006" key="4">
    <source>
        <dbReference type="Google" id="ProtNLM"/>
    </source>
</evidence>
<dbReference type="Proteomes" id="UP001431313">
    <property type="component" value="Unassembled WGS sequence"/>
</dbReference>
<dbReference type="RefSeq" id="WP_258786174.1">
    <property type="nucleotide sequence ID" value="NZ_JANUGQ010000004.1"/>
</dbReference>
<keyword evidence="1" id="KW-0472">Membrane</keyword>
<sequence>MKKSLEILGMVVLVAGVCGVVRELTGGWFRFMGFTRYLTEGVGLLHGKEVFVNVVVAVLGLALLGLADRVGRR</sequence>
<name>A0ABT2CD69_9ACTN</name>
<dbReference type="EMBL" id="JANUGQ010000004">
    <property type="protein sequence ID" value="MCS0635360.1"/>
    <property type="molecule type" value="Genomic_DNA"/>
</dbReference>
<accession>A0ABT2CD69</accession>
<feature type="transmembrane region" description="Helical" evidence="1">
    <location>
        <begin position="50"/>
        <end position="67"/>
    </location>
</feature>
<feature type="transmembrane region" description="Helical" evidence="1">
    <location>
        <begin position="7"/>
        <end position="30"/>
    </location>
</feature>
<keyword evidence="1" id="KW-1133">Transmembrane helix</keyword>
<evidence type="ECO:0000313" key="2">
    <source>
        <dbReference type="EMBL" id="MCS0635360.1"/>
    </source>
</evidence>